<dbReference type="InterPro" id="IPR029058">
    <property type="entry name" value="AB_hydrolase_fold"/>
</dbReference>
<dbReference type="RefSeq" id="XP_039127589.1">
    <property type="nucleotide sequence ID" value="XM_039271655.1"/>
</dbReference>
<accession>A0AB40BM38</accession>
<dbReference type="Pfam" id="PF05705">
    <property type="entry name" value="DUF829"/>
    <property type="match status" value="1"/>
</dbReference>
<gene>
    <name evidence="2" type="primary">LOC120263691</name>
</gene>
<dbReference type="PANTHER" id="PTHR12265">
    <property type="entry name" value="TRANSMEMBRANE PROTEIN 53"/>
    <property type="match status" value="1"/>
</dbReference>
<dbReference type="SUPFAM" id="SSF53474">
    <property type="entry name" value="alpha/beta-Hydrolases"/>
    <property type="match status" value="1"/>
</dbReference>
<dbReference type="Proteomes" id="UP001515500">
    <property type="component" value="Chromosome 6"/>
</dbReference>
<dbReference type="InterPro" id="IPR008547">
    <property type="entry name" value="DUF829_TMEM53"/>
</dbReference>
<keyword evidence="1" id="KW-1185">Reference proteome</keyword>
<reference evidence="2" key="1">
    <citation type="submission" date="2025-08" db="UniProtKB">
        <authorList>
            <consortium name="RefSeq"/>
        </authorList>
    </citation>
    <scope>IDENTIFICATION</scope>
</reference>
<organism evidence="1 2">
    <name type="scientific">Dioscorea cayennensis subsp. rotundata</name>
    <name type="common">White Guinea yam</name>
    <name type="synonym">Dioscorea rotundata</name>
    <dbReference type="NCBI Taxonomy" id="55577"/>
    <lineage>
        <taxon>Eukaryota</taxon>
        <taxon>Viridiplantae</taxon>
        <taxon>Streptophyta</taxon>
        <taxon>Embryophyta</taxon>
        <taxon>Tracheophyta</taxon>
        <taxon>Spermatophyta</taxon>
        <taxon>Magnoliopsida</taxon>
        <taxon>Liliopsida</taxon>
        <taxon>Dioscoreales</taxon>
        <taxon>Dioscoreaceae</taxon>
        <taxon>Dioscorea</taxon>
    </lineage>
</organism>
<dbReference type="PANTHER" id="PTHR12265:SF0">
    <property type="entry name" value="EXPRESSED PROTEIN"/>
    <property type="match status" value="1"/>
</dbReference>
<proteinExistence type="predicted"/>
<protein>
    <submittedName>
        <fullName evidence="2">Uncharacterized protein LOC120263691 isoform X1</fullName>
    </submittedName>
</protein>
<dbReference type="AlphaFoldDB" id="A0AB40BM38"/>
<sequence length="404" mass="45117">MWGDGGRFYWASRGPAGIVVLFAWLSSQERNLKPYVDLYSSLGWGSLICHVDFLTLFLPEKAASLAHNLLSELVKEVKIKPLPIILASFSGGSKGCMYKVLQLIQGKCVGQPYQDDYQILRDCICGQIYDSSPVDFTSDLGTRFVLHPSVLKMSHPPRVVSWMAKAIASGLDTLFINRFEAQRVEYWQTLYSSVSAGPILIFCSENDELAPYQVVYNFAQSLQELGADVKLVKWNDSPHVAHYKNHQAEYKAALTEFLSKTITVYSQSSQLKRETTGTGHGRDDISKSVCHLQKAVGSSNRSLQRFAVGPNDHFYLPSSLEYHETKDAGSVPDEQKGGLFQMQNPPGINAHSVLGQMLFDVCVPKNIEGWDIKPSKSSNNIQTFGSSRRHSPFNPIKCIRRSKL</sequence>
<dbReference type="Gene3D" id="3.40.50.1820">
    <property type="entry name" value="alpha/beta hydrolase"/>
    <property type="match status" value="1"/>
</dbReference>
<name>A0AB40BM38_DIOCR</name>
<evidence type="ECO:0000313" key="2">
    <source>
        <dbReference type="RefSeq" id="XP_039127589.1"/>
    </source>
</evidence>
<evidence type="ECO:0000313" key="1">
    <source>
        <dbReference type="Proteomes" id="UP001515500"/>
    </source>
</evidence>
<dbReference type="GeneID" id="120263691"/>